<dbReference type="EMBL" id="JBHSJG010000006">
    <property type="protein sequence ID" value="MFC4986667.1"/>
    <property type="molecule type" value="Genomic_DNA"/>
</dbReference>
<dbReference type="RefSeq" id="WP_224827584.1">
    <property type="nucleotide sequence ID" value="NZ_JAIVEF010000002.1"/>
</dbReference>
<feature type="compositionally biased region" description="Acidic residues" evidence="1">
    <location>
        <begin position="83"/>
        <end position="105"/>
    </location>
</feature>
<sequence length="426" mass="46603">MNRRYLLVAAALVLAASYLVAGGVVDPATEPETIDRERLVQPAENGSYIWPYTSRDRSLAERTLAINMIVHGPDDRVRRTLADQDDLEWEELDPDEETNETDDGEEPIRWNDAHGSTRYTYVDTTQQGGGSRWITESYQLHSGTYLGSRQHIRAYTTDHDEWTAIQVHQEYFDFFRLRHTVTDIQNSRNDLEGVFLDEPYVEEVRREYHAIHGGWNDGWLSVVELRTFGSLLAGSALGVLGLVSRETARDLAGGGRSLLSWTHRNLRGFVLAVALAGLVVGVRSAALAIEAALLGWITPQAAVVVLYPILALGLPVATIVLTQPLERASRFLRLQRVANRLGRPLEPQPAFMFAVVGLGAGFVLDFLGIGITALPIELLLHRVGLLIALGSIAAGSARSDGVGLALFAVGLLGWGAGLGLPLLGLM</sequence>
<keyword evidence="2" id="KW-0472">Membrane</keyword>
<evidence type="ECO:0000256" key="1">
    <source>
        <dbReference type="SAM" id="MobiDB-lite"/>
    </source>
</evidence>
<accession>A0ABD5QAG0</accession>
<feature type="region of interest" description="Disordered" evidence="1">
    <location>
        <begin position="83"/>
        <end position="115"/>
    </location>
</feature>
<protein>
    <submittedName>
        <fullName evidence="3">Uncharacterized protein</fullName>
    </submittedName>
</protein>
<name>A0ABD5QAG0_9EURY</name>
<dbReference type="Proteomes" id="UP001595925">
    <property type="component" value="Unassembled WGS sequence"/>
</dbReference>
<proteinExistence type="predicted"/>
<evidence type="ECO:0000313" key="4">
    <source>
        <dbReference type="Proteomes" id="UP001595925"/>
    </source>
</evidence>
<feature type="transmembrane region" description="Helical" evidence="2">
    <location>
        <begin position="301"/>
        <end position="321"/>
    </location>
</feature>
<comment type="caution">
    <text evidence="3">The sequence shown here is derived from an EMBL/GenBank/DDBJ whole genome shotgun (WGS) entry which is preliminary data.</text>
</comment>
<keyword evidence="2" id="KW-1133">Transmembrane helix</keyword>
<reference evidence="3 4" key="1">
    <citation type="journal article" date="2019" name="Int. J. Syst. Evol. Microbiol.">
        <title>The Global Catalogue of Microorganisms (GCM) 10K type strain sequencing project: providing services to taxonomists for standard genome sequencing and annotation.</title>
        <authorList>
            <consortium name="The Broad Institute Genomics Platform"/>
            <consortium name="The Broad Institute Genome Sequencing Center for Infectious Disease"/>
            <person name="Wu L."/>
            <person name="Ma J."/>
        </authorList>
    </citation>
    <scope>NUCLEOTIDE SEQUENCE [LARGE SCALE GENOMIC DNA]</scope>
    <source>
        <strain evidence="3 4">CGMCC 1.15824</strain>
    </source>
</reference>
<keyword evidence="2" id="KW-0812">Transmembrane</keyword>
<feature type="transmembrane region" description="Helical" evidence="2">
    <location>
        <begin position="404"/>
        <end position="423"/>
    </location>
</feature>
<feature type="transmembrane region" description="Helical" evidence="2">
    <location>
        <begin position="379"/>
        <end position="397"/>
    </location>
</feature>
<evidence type="ECO:0000256" key="2">
    <source>
        <dbReference type="SAM" id="Phobius"/>
    </source>
</evidence>
<gene>
    <name evidence="3" type="ORF">ACFPFO_02505</name>
</gene>
<feature type="transmembrane region" description="Helical" evidence="2">
    <location>
        <begin position="269"/>
        <end position="289"/>
    </location>
</feature>
<evidence type="ECO:0000313" key="3">
    <source>
        <dbReference type="EMBL" id="MFC4986667.1"/>
    </source>
</evidence>
<dbReference type="AlphaFoldDB" id="A0ABD5QAG0"/>
<keyword evidence="4" id="KW-1185">Reference proteome</keyword>
<feature type="transmembrane region" description="Helical" evidence="2">
    <location>
        <begin position="350"/>
        <end position="373"/>
    </location>
</feature>
<organism evidence="3 4">
    <name type="scientific">Saliphagus infecundisoli</name>
    <dbReference type="NCBI Taxonomy" id="1849069"/>
    <lineage>
        <taxon>Archaea</taxon>
        <taxon>Methanobacteriati</taxon>
        <taxon>Methanobacteriota</taxon>
        <taxon>Stenosarchaea group</taxon>
        <taxon>Halobacteria</taxon>
        <taxon>Halobacteriales</taxon>
        <taxon>Natrialbaceae</taxon>
        <taxon>Saliphagus</taxon>
    </lineage>
</organism>